<accession>A0ABQ5NDY4</accession>
<dbReference type="EMBL" id="BRZC01000003">
    <property type="protein sequence ID" value="GLC83894.1"/>
    <property type="molecule type" value="Genomic_DNA"/>
</dbReference>
<gene>
    <name evidence="3" type="ORF">MIAR_04820</name>
</gene>
<comment type="caution">
    <text evidence="3">The sequence shown here is derived from an EMBL/GenBank/DDBJ whole genome shotgun (WGS) entry which is preliminary data.</text>
</comment>
<sequence>MRVSKWGIGATLIAMTMLVGCSAPAGSGEKKPESQSQASEKPADSTAQNCPELTEGATIEGSVLGTCIADHLKTIAGYAATTSTLGMETKARYNPAEKAMETTSPMGSMILVDGAAYVKGATGDWQKADTGSADPIIAGLSAAAQNVSTLDPAAVAAALNGTFTVTGTGTRLGQEVFVLTGKVQTNGASADTTYEVTADYASLATKSTAEANGMKVDSSMEVTEWDVKQDIVAPM</sequence>
<keyword evidence="4" id="KW-1185">Reference proteome</keyword>
<organism evidence="3 4">
    <name type="scientific">Microbacterium arabinogalactanolyticum</name>
    <dbReference type="NCBI Taxonomy" id="69365"/>
    <lineage>
        <taxon>Bacteria</taxon>
        <taxon>Bacillati</taxon>
        <taxon>Actinomycetota</taxon>
        <taxon>Actinomycetes</taxon>
        <taxon>Micrococcales</taxon>
        <taxon>Microbacteriaceae</taxon>
        <taxon>Microbacterium</taxon>
    </lineage>
</organism>
<evidence type="ECO:0000313" key="3">
    <source>
        <dbReference type="EMBL" id="GLC83894.1"/>
    </source>
</evidence>
<feature type="compositionally biased region" description="Polar residues" evidence="1">
    <location>
        <begin position="34"/>
        <end position="50"/>
    </location>
</feature>
<feature type="region of interest" description="Disordered" evidence="1">
    <location>
        <begin position="24"/>
        <end position="50"/>
    </location>
</feature>
<dbReference type="RefSeq" id="WP_285630754.1">
    <property type="nucleotide sequence ID" value="NZ_BAAAUK010000003.1"/>
</dbReference>
<keyword evidence="2" id="KW-0732">Signal</keyword>
<evidence type="ECO:0008006" key="5">
    <source>
        <dbReference type="Google" id="ProtNLM"/>
    </source>
</evidence>
<proteinExistence type="predicted"/>
<dbReference type="Proteomes" id="UP001165068">
    <property type="component" value="Unassembled WGS sequence"/>
</dbReference>
<evidence type="ECO:0000256" key="1">
    <source>
        <dbReference type="SAM" id="MobiDB-lite"/>
    </source>
</evidence>
<evidence type="ECO:0000313" key="4">
    <source>
        <dbReference type="Proteomes" id="UP001165068"/>
    </source>
</evidence>
<feature type="chain" id="PRO_5045080079" description="LppX_LprAFG lipoprotein" evidence="2">
    <location>
        <begin position="26"/>
        <end position="235"/>
    </location>
</feature>
<feature type="signal peptide" evidence="2">
    <location>
        <begin position="1"/>
        <end position="25"/>
    </location>
</feature>
<evidence type="ECO:0000256" key="2">
    <source>
        <dbReference type="SAM" id="SignalP"/>
    </source>
</evidence>
<protein>
    <recommendedName>
        <fullName evidence="5">LppX_LprAFG lipoprotein</fullName>
    </recommendedName>
</protein>
<dbReference type="PROSITE" id="PS51257">
    <property type="entry name" value="PROKAR_LIPOPROTEIN"/>
    <property type="match status" value="1"/>
</dbReference>
<reference evidence="3" key="1">
    <citation type="submission" date="2022-08" db="EMBL/GenBank/DDBJ databases">
        <title>Draft genome sequence of Microbacterium arabinogalactanolyticum JCM 9171.</title>
        <authorList>
            <person name="Fujita K."/>
            <person name="Ishiwata A."/>
            <person name="Fushinobu S."/>
        </authorList>
    </citation>
    <scope>NUCLEOTIDE SEQUENCE</scope>
    <source>
        <strain evidence="3">JCM 9171</strain>
    </source>
</reference>
<name>A0ABQ5NDY4_9MICO</name>